<accession>A0A380TML6</accession>
<gene>
    <name evidence="1" type="ORF">RHIZ70P_32</name>
</gene>
<geneLocation type="plasmid" evidence="1">
    <name>1</name>
</geneLocation>
<dbReference type="AlphaFoldDB" id="A0A380TML6"/>
<protein>
    <submittedName>
        <fullName evidence="1">Uncharacterized protein</fullName>
    </submittedName>
</protein>
<reference evidence="1" key="1">
    <citation type="submission" date="2018-07" db="EMBL/GenBank/DDBJ databases">
        <authorList>
            <person name="Quirk P.G."/>
            <person name="Krulwich T.A."/>
        </authorList>
    </citation>
    <scope>NUCLEOTIDE SEQUENCE</scope>
    <source>
        <strain evidence="1">T2.30D-1.1_plasmid</strain>
        <plasmid evidence="1">1</plasmid>
    </source>
</reference>
<proteinExistence type="predicted"/>
<keyword evidence="1" id="KW-0614">Plasmid</keyword>
<organism evidence="1">
    <name type="scientific">Ciceribacter selenitireducens ATCC BAA-1503</name>
    <dbReference type="NCBI Taxonomy" id="1336235"/>
    <lineage>
        <taxon>Bacteria</taxon>
        <taxon>Pseudomonadati</taxon>
        <taxon>Pseudomonadota</taxon>
        <taxon>Alphaproteobacteria</taxon>
        <taxon>Hyphomicrobiales</taxon>
        <taxon>Rhizobiaceae</taxon>
        <taxon>Ciceribacter</taxon>
    </lineage>
</organism>
<sequence length="47" mass="5147">MLTLWAGCLGFSFWLVRYSISSCIGSMAHMDIIITKGVPTKIAADLQ</sequence>
<name>A0A380TML6_9HYPH</name>
<dbReference type="EMBL" id="LS974446">
    <property type="protein sequence ID" value="SUS16534.1"/>
    <property type="molecule type" value="Genomic_DNA"/>
</dbReference>
<evidence type="ECO:0000313" key="1">
    <source>
        <dbReference type="EMBL" id="SUS16534.1"/>
    </source>
</evidence>